<dbReference type="Proteomes" id="UP000603708">
    <property type="component" value="Unassembled WGS sequence"/>
</dbReference>
<dbReference type="PANTHER" id="PTHR37828:SF1">
    <property type="entry name" value="YCII-RELATED DOMAIN-CONTAINING PROTEIN"/>
    <property type="match status" value="1"/>
</dbReference>
<protein>
    <recommendedName>
        <fullName evidence="2">YCII-related domain-containing protein</fullName>
    </recommendedName>
</protein>
<dbReference type="InterPro" id="IPR011008">
    <property type="entry name" value="Dimeric_a/b-barrel"/>
</dbReference>
<reference evidence="3" key="2">
    <citation type="submission" date="2020-09" db="EMBL/GenBank/DDBJ databases">
        <authorList>
            <person name="Sun Q."/>
            <person name="Ohkuma M."/>
        </authorList>
    </citation>
    <scope>NUCLEOTIDE SEQUENCE</scope>
    <source>
        <strain evidence="3">JCM 5069</strain>
    </source>
</reference>
<dbReference type="EMBL" id="BNCD01000014">
    <property type="protein sequence ID" value="GHH83892.1"/>
    <property type="molecule type" value="Genomic_DNA"/>
</dbReference>
<dbReference type="InterPro" id="IPR005545">
    <property type="entry name" value="YCII"/>
</dbReference>
<evidence type="ECO:0000313" key="3">
    <source>
        <dbReference type="EMBL" id="GHH83892.1"/>
    </source>
</evidence>
<dbReference type="Gene3D" id="3.30.70.1060">
    <property type="entry name" value="Dimeric alpha+beta barrel"/>
    <property type="match status" value="1"/>
</dbReference>
<reference evidence="3" key="1">
    <citation type="journal article" date="2014" name="Int. J. Syst. Evol. Microbiol.">
        <title>Complete genome sequence of Corynebacterium casei LMG S-19264T (=DSM 44701T), isolated from a smear-ripened cheese.</title>
        <authorList>
            <consortium name="US DOE Joint Genome Institute (JGI-PGF)"/>
            <person name="Walter F."/>
            <person name="Albersmeier A."/>
            <person name="Kalinowski J."/>
            <person name="Ruckert C."/>
        </authorList>
    </citation>
    <scope>NUCLEOTIDE SEQUENCE</scope>
    <source>
        <strain evidence="3">JCM 5069</strain>
    </source>
</reference>
<evidence type="ECO:0000313" key="4">
    <source>
        <dbReference type="Proteomes" id="UP000603708"/>
    </source>
</evidence>
<dbReference type="RefSeq" id="WP_189935219.1">
    <property type="nucleotide sequence ID" value="NZ_BNCD01000014.1"/>
</dbReference>
<evidence type="ECO:0000259" key="2">
    <source>
        <dbReference type="Pfam" id="PF03795"/>
    </source>
</evidence>
<evidence type="ECO:0000256" key="1">
    <source>
        <dbReference type="ARBA" id="ARBA00007689"/>
    </source>
</evidence>
<accession>A0A919L4V4</accession>
<comment type="similarity">
    <text evidence="1">Belongs to the YciI family.</text>
</comment>
<gene>
    <name evidence="3" type="ORF">GCM10018793_47090</name>
</gene>
<dbReference type="PANTHER" id="PTHR37828">
    <property type="entry name" value="GSR2449 PROTEIN"/>
    <property type="match status" value="1"/>
</dbReference>
<dbReference type="AlphaFoldDB" id="A0A919L4V4"/>
<sequence>MAATDETRPDERHAGAQKVFFLCRTQPARGVTQEQLYPHLPEHKKWVAEQEDQGRIFVAGPLLDEDYRAFGTGVLVIRARSLAEARDIFDSEPYHARGLRTYRLWPWQINEGSFHLRASLSGGTLRIG</sequence>
<comment type="caution">
    <text evidence="3">The sequence shown here is derived from an EMBL/GenBank/DDBJ whole genome shotgun (WGS) entry which is preliminary data.</text>
</comment>
<dbReference type="SUPFAM" id="SSF54909">
    <property type="entry name" value="Dimeric alpha+beta barrel"/>
    <property type="match status" value="1"/>
</dbReference>
<organism evidence="3 4">
    <name type="scientific">Streptomyces sulfonofaciens</name>
    <dbReference type="NCBI Taxonomy" id="68272"/>
    <lineage>
        <taxon>Bacteria</taxon>
        <taxon>Bacillati</taxon>
        <taxon>Actinomycetota</taxon>
        <taxon>Actinomycetes</taxon>
        <taxon>Kitasatosporales</taxon>
        <taxon>Streptomycetaceae</taxon>
        <taxon>Streptomyces</taxon>
    </lineage>
</organism>
<keyword evidence="4" id="KW-1185">Reference proteome</keyword>
<name>A0A919L4V4_9ACTN</name>
<feature type="domain" description="YCII-related" evidence="2">
    <location>
        <begin position="21"/>
        <end position="108"/>
    </location>
</feature>
<proteinExistence type="inferred from homology"/>
<dbReference type="Pfam" id="PF03795">
    <property type="entry name" value="YCII"/>
    <property type="match status" value="1"/>
</dbReference>